<accession>A0AAJ0CDF6</accession>
<dbReference type="InterPro" id="IPR001870">
    <property type="entry name" value="B30.2/SPRY"/>
</dbReference>
<dbReference type="Gene3D" id="2.60.120.920">
    <property type="match status" value="1"/>
</dbReference>
<dbReference type="InterPro" id="IPR056884">
    <property type="entry name" value="NPHP3-like_N"/>
</dbReference>
<dbReference type="Gene3D" id="1.25.40.20">
    <property type="entry name" value="Ankyrin repeat-containing domain"/>
    <property type="match status" value="6"/>
</dbReference>
<dbReference type="Pfam" id="PF12796">
    <property type="entry name" value="Ank_2"/>
    <property type="match status" value="7"/>
</dbReference>
<dbReference type="SUPFAM" id="SSF49899">
    <property type="entry name" value="Concanavalin A-like lectins/glucanases"/>
    <property type="match status" value="1"/>
</dbReference>
<feature type="repeat" description="ANK" evidence="3">
    <location>
        <begin position="975"/>
        <end position="1007"/>
    </location>
</feature>
<feature type="repeat" description="ANK" evidence="3">
    <location>
        <begin position="1523"/>
        <end position="1545"/>
    </location>
</feature>
<dbReference type="SMART" id="SM00449">
    <property type="entry name" value="SPRY"/>
    <property type="match status" value="1"/>
</dbReference>
<evidence type="ECO:0000256" key="4">
    <source>
        <dbReference type="SAM" id="MobiDB-lite"/>
    </source>
</evidence>
<keyword evidence="7" id="KW-1185">Reference proteome</keyword>
<feature type="repeat" description="ANK" evidence="3">
    <location>
        <begin position="1180"/>
        <end position="1212"/>
    </location>
</feature>
<feature type="repeat" description="ANK" evidence="3">
    <location>
        <begin position="1673"/>
        <end position="1705"/>
    </location>
</feature>
<comment type="caution">
    <text evidence="6">The sequence shown here is derived from an EMBL/GenBank/DDBJ whole genome shotgun (WGS) entry which is preliminary data.</text>
</comment>
<feature type="repeat" description="ANK" evidence="3">
    <location>
        <begin position="1490"/>
        <end position="1522"/>
    </location>
</feature>
<evidence type="ECO:0000259" key="5">
    <source>
        <dbReference type="PROSITE" id="PS50188"/>
    </source>
</evidence>
<evidence type="ECO:0000256" key="3">
    <source>
        <dbReference type="PROSITE-ProRule" id="PRU00023"/>
    </source>
</evidence>
<feature type="compositionally biased region" description="Acidic residues" evidence="4">
    <location>
        <begin position="1063"/>
        <end position="1072"/>
    </location>
</feature>
<feature type="compositionally biased region" description="Polar residues" evidence="4">
    <location>
        <begin position="1076"/>
        <end position="1088"/>
    </location>
</feature>
<feature type="region of interest" description="Disordered" evidence="4">
    <location>
        <begin position="1040"/>
        <end position="1089"/>
    </location>
</feature>
<feature type="repeat" description="ANK" evidence="3">
    <location>
        <begin position="1324"/>
        <end position="1356"/>
    </location>
</feature>
<evidence type="ECO:0000256" key="1">
    <source>
        <dbReference type="ARBA" id="ARBA00022737"/>
    </source>
</evidence>
<evidence type="ECO:0000313" key="7">
    <source>
        <dbReference type="Proteomes" id="UP001251528"/>
    </source>
</evidence>
<feature type="repeat" description="ANK" evidence="3">
    <location>
        <begin position="1147"/>
        <end position="1179"/>
    </location>
</feature>
<dbReference type="PANTHER" id="PTHR24198">
    <property type="entry name" value="ANKYRIN REPEAT AND PROTEIN KINASE DOMAIN-CONTAINING PROTEIN"/>
    <property type="match status" value="1"/>
</dbReference>
<reference evidence="6" key="1">
    <citation type="submission" date="2023-06" db="EMBL/GenBank/DDBJ databases">
        <title>Conoideocrella luteorostrata (Hypocreales: Clavicipitaceae), a potential biocontrol fungus for elongate hemlock scale in United States Christmas tree production areas.</title>
        <authorList>
            <person name="Barrett H."/>
            <person name="Lovett B."/>
            <person name="Macias A.M."/>
            <person name="Stajich J.E."/>
            <person name="Kasson M.T."/>
        </authorList>
    </citation>
    <scope>NUCLEOTIDE SEQUENCE</scope>
    <source>
        <strain evidence="6">ARSEF 14590</strain>
    </source>
</reference>
<proteinExistence type="predicted"/>
<feature type="repeat" description="ANK" evidence="3">
    <location>
        <begin position="1640"/>
        <end position="1672"/>
    </location>
</feature>
<dbReference type="PROSITE" id="PS50297">
    <property type="entry name" value="ANK_REP_REGION"/>
    <property type="match status" value="11"/>
</dbReference>
<dbReference type="EMBL" id="JASWJB010000369">
    <property type="protein sequence ID" value="KAK2591050.1"/>
    <property type="molecule type" value="Genomic_DNA"/>
</dbReference>
<dbReference type="InterPro" id="IPR044736">
    <property type="entry name" value="Gid1/RanBPM/SPLA_SPRY"/>
</dbReference>
<feature type="domain" description="B30.2/SPRY" evidence="5">
    <location>
        <begin position="1983"/>
        <end position="2183"/>
    </location>
</feature>
<protein>
    <recommendedName>
        <fullName evidence="5">B30.2/SPRY domain-containing protein</fullName>
    </recommendedName>
</protein>
<dbReference type="PRINTS" id="PR01415">
    <property type="entry name" value="ANKYRIN"/>
</dbReference>
<feature type="repeat" description="ANK" evidence="3">
    <location>
        <begin position="1865"/>
        <end position="1897"/>
    </location>
</feature>
<feature type="repeat" description="ANK" evidence="3">
    <location>
        <begin position="1558"/>
        <end position="1590"/>
    </location>
</feature>
<dbReference type="PROSITE" id="PS50188">
    <property type="entry name" value="B302_SPRY"/>
    <property type="match status" value="1"/>
</dbReference>
<evidence type="ECO:0000313" key="6">
    <source>
        <dbReference type="EMBL" id="KAK2591050.1"/>
    </source>
</evidence>
<feature type="repeat" description="ANK" evidence="3">
    <location>
        <begin position="1357"/>
        <end position="1389"/>
    </location>
</feature>
<dbReference type="InterPro" id="IPR013320">
    <property type="entry name" value="ConA-like_dom_sf"/>
</dbReference>
<dbReference type="Proteomes" id="UP001251528">
    <property type="component" value="Unassembled WGS sequence"/>
</dbReference>
<dbReference type="SUPFAM" id="SSF48403">
    <property type="entry name" value="Ankyrin repeat"/>
    <property type="match status" value="4"/>
</dbReference>
<keyword evidence="1" id="KW-0677">Repeat</keyword>
<dbReference type="SMART" id="SM00248">
    <property type="entry name" value="ANK"/>
    <property type="match status" value="25"/>
</dbReference>
<feature type="repeat" description="ANK" evidence="3">
    <location>
        <begin position="869"/>
        <end position="901"/>
    </location>
</feature>
<evidence type="ECO:0000256" key="2">
    <source>
        <dbReference type="ARBA" id="ARBA00023043"/>
    </source>
</evidence>
<gene>
    <name evidence="6" type="ORF">QQS21_011264</name>
</gene>
<dbReference type="Pfam" id="PF00622">
    <property type="entry name" value="SPRY"/>
    <property type="match status" value="1"/>
</dbReference>
<dbReference type="InterPro" id="IPR043136">
    <property type="entry name" value="B30.2/SPRY_sf"/>
</dbReference>
<feature type="region of interest" description="Disordered" evidence="4">
    <location>
        <begin position="2188"/>
        <end position="2236"/>
    </location>
</feature>
<dbReference type="InterPro" id="IPR003877">
    <property type="entry name" value="SPRY_dom"/>
</dbReference>
<dbReference type="InterPro" id="IPR002110">
    <property type="entry name" value="Ankyrin_rpt"/>
</dbReference>
<dbReference type="PROSITE" id="PS50088">
    <property type="entry name" value="ANK_REPEAT"/>
    <property type="match status" value="12"/>
</dbReference>
<sequence length="2236" mass="246885">MPTLGDTPQTKTDLESLFKARFPQSHVIVFDDIQSGESIKFRSQWIQQMAEDLLSRISEEISKHVQSPKPAEKGSVIFLSQNVGGLIALVRAMNEWRYHELVTMTRATLFFGTPQRSTKQADWETNLMKLFLASNVKIDHPSRIIQDATDAIEYISWGFDAIRASFYVASYFEKHAFRAATGLGDIVFDEYTSTLDLPSGHNIRLQCSHAELWKFDKGDEKTEKVWLLIDKLARDIQPINMEYKTLFRKLLQYDPGLYQIYRPLTVGGSMAWISENESYKKFLGCPTSCFLNLQCEPGSGSTTLSSYIMGCLRASLATEQAPILSYSCRKQYLRSHRPEVLFLSLCRQLLTANPSLYQRTAPLCKWILEQSLFTSAEATWALFQSLVSAHPHHQPIFCFITGFNNCNEFWNQLMLNIASIHPTCDQKTSSSVKFILANCLGADFQPSASFGERHDSAQEASRQWDTFFISLDLEKQSDMTTAVKRSVRSILWHNSHRNAMWAKHEDEIMKTLFSKGTNHAYYVAMQKLRLLEKPNFRSSNEEIRSRLKFLPKNLEVQESLNIIYKKLLKYVHQWEKRALEFISTSVRPLTSRELAVLLALESAKPSNFEILKEHIPCDVMWDLSGEHGIRDLITVMGGRVFPVHGSLANYIASPETHLACLEACLTYLRLFHESLSNSGTGSTLSLAKEQGSVFLEDFVFAVDAPESQSQAEYGLLDYATCYWFEHYKQCGSQERFDKPVMEFLQAPQLLSTWLTLFRHFSRRESLGTDEGCSPIVVAGGLGLVRVLRKLLSSMEPRAGNSGAEYDTALRLALRSGSQMVVDELLPFSSAVDDAFGLAAEMGNSSVLSHFMAIQPAEAIASMLEKEDNLGFTPLMRALRGGHLGVAELLLDKGAKPNATTKDKSTALHLVTRLGHTPLIRRILHGDLVVCPYVGATDAEGYSCFHIAVQSGFHDIVRLYLDNGGMGLINTPIENSGKTPLYLAVNHGWYETALVLLESGAKPALQNGTAFSPLYVACRAGFIRLVKLLLLFDHATRTQARGNLNTGSEGQARIVSFKPRQEDGDSADGEDEGNGSHRPSTSKLSIQTDHPTDNYRTAFAKVPGTGDLPFPEINACLRIAAHEGHNDVILLLTKLATGINPYDSDSEDGGTALHRAACRGHADIVAELIANNFEVNAKNKPGMTALQLAARFGDLGTVGVLVERKAEVNYSKSNEPGLDTFTSEDNLARLEPLEIASQLGHINVALFLLKHDARPTKKAFELAAMYGHFPLLGALKDAVQTRAIPGHDADNLTISALIIMLQKGHVSAVNELVTPELAQRIRAQRKHFPLHIAAENGNDNIIPILVRKGFSCDETDPDKNTALHISAAVGNLSCIDALINLGADKDKLNGENETPLYRAAEKGVAKAAERLLEREAQLDLQCGADPTCTALYRACYKRNIDVVRCLLKFHADHTIRGPQGWTVLHAAHDSTDVTRLLLDHDPDLVSLGNDYQSTALILAAQDGHDDVVGLLLERNAYTNGQNRSGSSALHRAATGGHKDMVRLLVEPPWCANPDIAKKDGATPLHMAAFHGHIEIVQYLIHRVVDINSQSQAYGTPLCAAIISAGHNYQRSFSPGRARSWEDIAKFLLGDLKVDPNSFGGPFHSPIQAAAGFGDLAMVQLLLTHGADPNPVGGNDGTALLAAIRGGHDGVVEMLLNSGANPNIGFNDISPLEAAFKANNKTTVNHLLKQPKSGSIECDKYMEQPREPIDINIQFSDGKAAIWHAIRTGMASALERLVDMGASLASDTPPARTLLTYALSCEQNDVIKFLLNLAKRDTEASKKLEVNEQNGAGETPLHVAAKFCVQDDLARELCEKLQADVNMADCQGATPLIISIRTGRVKYQDILLKCGADPAKRDHLDRDSLYWACLCLKDSEIEKFIMAMRLKDNASRKDSFLRALPIAIAANKSETIFRLLPTGTLNLRGLELIDRDGWGLAYIAERYGHANTAREIGPRRDGDEHNLKPPSAWSKSDLQYPLEILNGGQTVFVSEKPLLYREIETYCLVRTDHCLSGQGDCYFEVCISRLEGDVEDVKSKELIIGVGFCREEAPLDAMVGWKTGSWGYHGDDGHLFLESEFAKPYGEKFGAGDVIGCGVDFDQGKAYFSLNGKPFGVAASGLKGKLYPTVSFDSTMAKRSATITVKEPFKFPFPGSDSSSRDEIRQSVSSLAVASHGSRREMRKSSGSQDSESDSDRSRWGW</sequence>
<dbReference type="CDD" id="cd12885">
    <property type="entry name" value="SPRY_RanBP_like"/>
    <property type="match status" value="1"/>
</dbReference>
<organism evidence="6 7">
    <name type="scientific">Conoideocrella luteorostrata</name>
    <dbReference type="NCBI Taxonomy" id="1105319"/>
    <lineage>
        <taxon>Eukaryota</taxon>
        <taxon>Fungi</taxon>
        <taxon>Dikarya</taxon>
        <taxon>Ascomycota</taxon>
        <taxon>Pezizomycotina</taxon>
        <taxon>Sordariomycetes</taxon>
        <taxon>Hypocreomycetidae</taxon>
        <taxon>Hypocreales</taxon>
        <taxon>Clavicipitaceae</taxon>
        <taxon>Conoideocrella</taxon>
    </lineage>
</organism>
<name>A0AAJ0CDF6_9HYPO</name>
<dbReference type="PANTHER" id="PTHR24198:SF165">
    <property type="entry name" value="ANKYRIN REPEAT-CONTAINING PROTEIN-RELATED"/>
    <property type="match status" value="1"/>
</dbReference>
<dbReference type="InterPro" id="IPR036770">
    <property type="entry name" value="Ankyrin_rpt-contain_sf"/>
</dbReference>
<dbReference type="Pfam" id="PF24883">
    <property type="entry name" value="NPHP3_N"/>
    <property type="match status" value="1"/>
</dbReference>
<keyword evidence="2 3" id="KW-0040">ANK repeat</keyword>